<proteinExistence type="predicted"/>
<sequence>MGALNLGIMWRIGNGVQISLLDDPWIPRPKTFRPITTPNVANRNWLVNELLIDETWSGMMISFVTSSAGVERPVFVSCPGTLRHRKRLLVYHPLVESNQWFPRRIIAGAHAEDPRKTTPTRWTKPPLAVLKLNVDAACFNSSGFFGVGGLIQNPDGLVLGSFAQRIEGNPEPIVPPHT</sequence>
<dbReference type="Proteomes" id="UP000237105">
    <property type="component" value="Unassembled WGS sequence"/>
</dbReference>
<evidence type="ECO:0000313" key="2">
    <source>
        <dbReference type="Proteomes" id="UP000237105"/>
    </source>
</evidence>
<dbReference type="AlphaFoldDB" id="A0A2P5BKI8"/>
<accession>A0A2P5BKI8</accession>
<organism evidence="1 2">
    <name type="scientific">Parasponia andersonii</name>
    <name type="common">Sponia andersonii</name>
    <dbReference type="NCBI Taxonomy" id="3476"/>
    <lineage>
        <taxon>Eukaryota</taxon>
        <taxon>Viridiplantae</taxon>
        <taxon>Streptophyta</taxon>
        <taxon>Embryophyta</taxon>
        <taxon>Tracheophyta</taxon>
        <taxon>Spermatophyta</taxon>
        <taxon>Magnoliopsida</taxon>
        <taxon>eudicotyledons</taxon>
        <taxon>Gunneridae</taxon>
        <taxon>Pentapetalae</taxon>
        <taxon>rosids</taxon>
        <taxon>fabids</taxon>
        <taxon>Rosales</taxon>
        <taxon>Cannabaceae</taxon>
        <taxon>Parasponia</taxon>
    </lineage>
</organism>
<name>A0A2P5BKI8_PARAD</name>
<protein>
    <recommendedName>
        <fullName evidence="3">RNase H type-1 domain-containing protein</fullName>
    </recommendedName>
</protein>
<evidence type="ECO:0008006" key="3">
    <source>
        <dbReference type="Google" id="ProtNLM"/>
    </source>
</evidence>
<keyword evidence="2" id="KW-1185">Reference proteome</keyword>
<gene>
    <name evidence="1" type="ORF">PanWU01x14_230700</name>
</gene>
<dbReference type="EMBL" id="JXTB01000263">
    <property type="protein sequence ID" value="PON49298.1"/>
    <property type="molecule type" value="Genomic_DNA"/>
</dbReference>
<comment type="caution">
    <text evidence="1">The sequence shown here is derived from an EMBL/GenBank/DDBJ whole genome shotgun (WGS) entry which is preliminary data.</text>
</comment>
<reference evidence="2" key="1">
    <citation type="submission" date="2016-06" db="EMBL/GenBank/DDBJ databases">
        <title>Parallel loss of symbiosis genes in relatives of nitrogen-fixing non-legume Parasponia.</title>
        <authorList>
            <person name="Van Velzen R."/>
            <person name="Holmer R."/>
            <person name="Bu F."/>
            <person name="Rutten L."/>
            <person name="Van Zeijl A."/>
            <person name="Liu W."/>
            <person name="Santuari L."/>
            <person name="Cao Q."/>
            <person name="Sharma T."/>
            <person name="Shen D."/>
            <person name="Roswanjaya Y."/>
            <person name="Wardhani T."/>
            <person name="Kalhor M.S."/>
            <person name="Jansen J."/>
            <person name="Van den Hoogen J."/>
            <person name="Gungor B."/>
            <person name="Hartog M."/>
            <person name="Hontelez J."/>
            <person name="Verver J."/>
            <person name="Yang W.-C."/>
            <person name="Schijlen E."/>
            <person name="Repin R."/>
            <person name="Schilthuizen M."/>
            <person name="Schranz E."/>
            <person name="Heidstra R."/>
            <person name="Miyata K."/>
            <person name="Fedorova E."/>
            <person name="Kohlen W."/>
            <person name="Bisseling T."/>
            <person name="Smit S."/>
            <person name="Geurts R."/>
        </authorList>
    </citation>
    <scope>NUCLEOTIDE SEQUENCE [LARGE SCALE GENOMIC DNA]</scope>
    <source>
        <strain evidence="2">cv. WU1-14</strain>
    </source>
</reference>
<evidence type="ECO:0000313" key="1">
    <source>
        <dbReference type="EMBL" id="PON49298.1"/>
    </source>
</evidence>